<evidence type="ECO:0000313" key="3">
    <source>
        <dbReference type="Proteomes" id="UP001055439"/>
    </source>
</evidence>
<evidence type="ECO:0000313" key="2">
    <source>
        <dbReference type="EMBL" id="URE36275.1"/>
    </source>
</evidence>
<dbReference type="AlphaFoldDB" id="A0A9E7L333"/>
<gene>
    <name evidence="2" type="ORF">MUK42_06466</name>
</gene>
<name>A0A9E7L333_9LILI</name>
<reference evidence="2" key="1">
    <citation type="submission" date="2022-05" db="EMBL/GenBank/DDBJ databases">
        <title>The Musa troglodytarum L. genome provides insights into the mechanism of non-climacteric behaviour and enrichment of carotenoids.</title>
        <authorList>
            <person name="Wang J."/>
        </authorList>
    </citation>
    <scope>NUCLEOTIDE SEQUENCE</scope>
    <source>
        <tissue evidence="2">Leaf</tissue>
    </source>
</reference>
<feature type="region of interest" description="Disordered" evidence="1">
    <location>
        <begin position="44"/>
        <end position="63"/>
    </location>
</feature>
<dbReference type="EMBL" id="CP097510">
    <property type="protein sequence ID" value="URE36275.1"/>
    <property type="molecule type" value="Genomic_DNA"/>
</dbReference>
<sequence length="63" mass="7127">MQISMTRNGGCVFSPSHEKIQELVSRYRFFVFEPHLSAALVNARSPVRKQRTHPAQSEGIVVT</sequence>
<dbReference type="Proteomes" id="UP001055439">
    <property type="component" value="Chromosome 8"/>
</dbReference>
<proteinExistence type="predicted"/>
<accession>A0A9E7L333</accession>
<protein>
    <submittedName>
        <fullName evidence="2">Uncharacterized protein</fullName>
    </submittedName>
</protein>
<evidence type="ECO:0000256" key="1">
    <source>
        <dbReference type="SAM" id="MobiDB-lite"/>
    </source>
</evidence>
<keyword evidence="3" id="KW-1185">Reference proteome</keyword>
<organism evidence="2 3">
    <name type="scientific">Musa troglodytarum</name>
    <name type="common">fe'i banana</name>
    <dbReference type="NCBI Taxonomy" id="320322"/>
    <lineage>
        <taxon>Eukaryota</taxon>
        <taxon>Viridiplantae</taxon>
        <taxon>Streptophyta</taxon>
        <taxon>Embryophyta</taxon>
        <taxon>Tracheophyta</taxon>
        <taxon>Spermatophyta</taxon>
        <taxon>Magnoliopsida</taxon>
        <taxon>Liliopsida</taxon>
        <taxon>Zingiberales</taxon>
        <taxon>Musaceae</taxon>
        <taxon>Musa</taxon>
    </lineage>
</organism>